<dbReference type="EMBL" id="BK032764">
    <property type="protein sequence ID" value="DAF59173.1"/>
    <property type="molecule type" value="Genomic_DNA"/>
</dbReference>
<protein>
    <submittedName>
        <fullName evidence="2">Uncharacterized protein</fullName>
    </submittedName>
</protein>
<proteinExistence type="predicted"/>
<keyword evidence="1" id="KW-0472">Membrane</keyword>
<name>A0A8S5T756_9CAUD</name>
<keyword evidence="1" id="KW-0812">Transmembrane</keyword>
<sequence>MFEDRRGDNLIIDILNILVLIEWAALGIAVYIKAKGLHIRAQRMLDSLDDDVEEVDGAATN</sequence>
<keyword evidence="1" id="KW-1133">Transmembrane helix</keyword>
<evidence type="ECO:0000313" key="2">
    <source>
        <dbReference type="EMBL" id="DAF59173.1"/>
    </source>
</evidence>
<reference evidence="2" key="1">
    <citation type="journal article" date="2021" name="Proc. Natl. Acad. Sci. U.S.A.">
        <title>A Catalog of Tens of Thousands of Viruses from Human Metagenomes Reveals Hidden Associations with Chronic Diseases.</title>
        <authorList>
            <person name="Tisza M.J."/>
            <person name="Buck C.B."/>
        </authorList>
    </citation>
    <scope>NUCLEOTIDE SEQUENCE</scope>
    <source>
        <strain evidence="2">Ctmqi22</strain>
    </source>
</reference>
<accession>A0A8S5T756</accession>
<evidence type="ECO:0000256" key="1">
    <source>
        <dbReference type="SAM" id="Phobius"/>
    </source>
</evidence>
<feature type="transmembrane region" description="Helical" evidence="1">
    <location>
        <begin position="14"/>
        <end position="34"/>
    </location>
</feature>
<organism evidence="2">
    <name type="scientific">Siphoviridae sp. ctmqi22</name>
    <dbReference type="NCBI Taxonomy" id="2827934"/>
    <lineage>
        <taxon>Viruses</taxon>
        <taxon>Duplodnaviria</taxon>
        <taxon>Heunggongvirae</taxon>
        <taxon>Uroviricota</taxon>
        <taxon>Caudoviricetes</taxon>
    </lineage>
</organism>